<gene>
    <name evidence="3" type="ORF">H4Q32_017480</name>
</gene>
<evidence type="ECO:0000256" key="2">
    <source>
        <dbReference type="SAM" id="Phobius"/>
    </source>
</evidence>
<name>A0ABQ8LX07_LABRO</name>
<comment type="caution">
    <text evidence="3">The sequence shown here is derived from an EMBL/GenBank/DDBJ whole genome shotgun (WGS) entry which is preliminary data.</text>
</comment>
<proteinExistence type="predicted"/>
<feature type="compositionally biased region" description="Basic and acidic residues" evidence="1">
    <location>
        <begin position="108"/>
        <end position="139"/>
    </location>
</feature>
<keyword evidence="4" id="KW-1185">Reference proteome</keyword>
<feature type="region of interest" description="Disordered" evidence="1">
    <location>
        <begin position="237"/>
        <end position="292"/>
    </location>
</feature>
<feature type="compositionally biased region" description="Basic and acidic residues" evidence="1">
    <location>
        <begin position="378"/>
        <end position="404"/>
    </location>
</feature>
<sequence length="404" mass="45630">MTLLSRSATRTHIKPQITHEPFRRTSAGNMKLINSCLTVLVFTNAVYSAAMRDAFEMNLPLDHTEPTQLSETDLATEKILDHVQPTDPTADFSNTRPKPNLVELADVAEERSRESSNSDSRLAEKASAEDSREGDSDKRIQLRTTLAESMSMDRTDMDTDVTEASNKHTDKATVMEDISSQEMDRLEENGRYRPPRTQKMLEKHNSVVTDTGRQNLDVLKEMDRIAQSFASRMNLKDQIGEPHDTEKHQQESRKTARHLDSPEFVDTPDRLDLDADSEEHGGGRGTSQTQISGIKAKLNYAANQETQDDSRELADRIPGCTETSVEHPMEQNNSLDAPNVDQKIQKDTMSYQNQLRKICPTKRVRASNNPTAQLDLDSPERANSELLDRDNSRERMETHVVDPL</sequence>
<keyword evidence="2" id="KW-1133">Transmembrane helix</keyword>
<feature type="region of interest" description="Disordered" evidence="1">
    <location>
        <begin position="106"/>
        <end position="139"/>
    </location>
</feature>
<evidence type="ECO:0000313" key="4">
    <source>
        <dbReference type="Proteomes" id="UP000830375"/>
    </source>
</evidence>
<accession>A0ABQ8LX07</accession>
<feature type="transmembrane region" description="Helical" evidence="2">
    <location>
        <begin position="32"/>
        <end position="50"/>
    </location>
</feature>
<feature type="compositionally biased region" description="Basic and acidic residues" evidence="1">
    <location>
        <begin position="237"/>
        <end position="282"/>
    </location>
</feature>
<evidence type="ECO:0000313" key="3">
    <source>
        <dbReference type="EMBL" id="KAI2655145.1"/>
    </source>
</evidence>
<dbReference type="EMBL" id="JACTAM010000016">
    <property type="protein sequence ID" value="KAI2655145.1"/>
    <property type="molecule type" value="Genomic_DNA"/>
</dbReference>
<organism evidence="3 4">
    <name type="scientific">Labeo rohita</name>
    <name type="common">Indian major carp</name>
    <name type="synonym">Cyprinus rohita</name>
    <dbReference type="NCBI Taxonomy" id="84645"/>
    <lineage>
        <taxon>Eukaryota</taxon>
        <taxon>Metazoa</taxon>
        <taxon>Chordata</taxon>
        <taxon>Craniata</taxon>
        <taxon>Vertebrata</taxon>
        <taxon>Euteleostomi</taxon>
        <taxon>Actinopterygii</taxon>
        <taxon>Neopterygii</taxon>
        <taxon>Teleostei</taxon>
        <taxon>Ostariophysi</taxon>
        <taxon>Cypriniformes</taxon>
        <taxon>Cyprinidae</taxon>
        <taxon>Labeoninae</taxon>
        <taxon>Labeonini</taxon>
        <taxon>Labeo</taxon>
    </lineage>
</organism>
<dbReference type="Proteomes" id="UP000830375">
    <property type="component" value="Unassembled WGS sequence"/>
</dbReference>
<protein>
    <submittedName>
        <fullName evidence="3">Threonine--tRNA ligase</fullName>
    </submittedName>
</protein>
<feature type="region of interest" description="Disordered" evidence="1">
    <location>
        <begin position="361"/>
        <end position="404"/>
    </location>
</feature>
<keyword evidence="3" id="KW-0436">Ligase</keyword>
<keyword evidence="2" id="KW-0472">Membrane</keyword>
<keyword evidence="2" id="KW-0812">Transmembrane</keyword>
<reference evidence="3 4" key="1">
    <citation type="submission" date="2022-01" db="EMBL/GenBank/DDBJ databases">
        <title>A high-quality chromosome-level genome assembly of rohu carp, Labeo rohita.</title>
        <authorList>
            <person name="Arick M.A. II"/>
            <person name="Hsu C.-Y."/>
            <person name="Magbanua Z."/>
            <person name="Pechanova O."/>
            <person name="Grover C."/>
            <person name="Miller E."/>
            <person name="Thrash A."/>
            <person name="Ezzel L."/>
            <person name="Alam S."/>
            <person name="Benzie J."/>
            <person name="Hamilton M."/>
            <person name="Karsi A."/>
            <person name="Lawrence M.L."/>
            <person name="Peterson D.G."/>
        </authorList>
    </citation>
    <scope>NUCLEOTIDE SEQUENCE [LARGE SCALE GENOMIC DNA]</scope>
    <source>
        <strain evidence="4">BAU-BD-2019</strain>
        <tissue evidence="3">Blood</tissue>
    </source>
</reference>
<dbReference type="GO" id="GO:0016874">
    <property type="term" value="F:ligase activity"/>
    <property type="evidence" value="ECO:0007669"/>
    <property type="project" value="UniProtKB-KW"/>
</dbReference>
<evidence type="ECO:0000256" key="1">
    <source>
        <dbReference type="SAM" id="MobiDB-lite"/>
    </source>
</evidence>